<gene>
    <name evidence="4" type="ORF">TSACC_22752</name>
</gene>
<feature type="signal peptide" evidence="2">
    <location>
        <begin position="1"/>
        <end position="23"/>
    </location>
</feature>
<name>A0A146GC97_TERSA</name>
<evidence type="ECO:0000256" key="1">
    <source>
        <dbReference type="SAM" id="Phobius"/>
    </source>
</evidence>
<accession>A0A146GC97</accession>
<sequence length="147" mass="15806">MKAKFLPVALAIFSLVTYSRSLADSTRSEAGIDEGNPIGLLSPRTSVNTTANVGSGTFLDGNHVALEADPNILAVFEIIESSSAPVNLLRMTFNAESSGIPEIQSGDASRHSRAVGLFRVPEPTTIALFFAGVGTLLLFRRRRRRFV</sequence>
<proteinExistence type="predicted"/>
<dbReference type="InterPro" id="IPR013424">
    <property type="entry name" value="Ice-binding_C"/>
</dbReference>
<reference evidence="5" key="1">
    <citation type="journal article" date="2017" name="Genome Announc.">
        <title>Draft Genome Sequence of Terrimicrobium sacchariphilum NM-5T, a Facultative Anaerobic Soil Bacterium of the Class Spartobacteria.</title>
        <authorList>
            <person name="Qiu Y.L."/>
            <person name="Tourlousse D.M."/>
            <person name="Matsuura N."/>
            <person name="Ohashi A."/>
            <person name="Sekiguchi Y."/>
        </authorList>
    </citation>
    <scope>NUCLEOTIDE SEQUENCE [LARGE SCALE GENOMIC DNA]</scope>
    <source>
        <strain evidence="5">NM-5</strain>
    </source>
</reference>
<keyword evidence="5" id="KW-1185">Reference proteome</keyword>
<keyword evidence="1" id="KW-0812">Transmembrane</keyword>
<evidence type="ECO:0000259" key="3">
    <source>
        <dbReference type="Pfam" id="PF07589"/>
    </source>
</evidence>
<evidence type="ECO:0000256" key="2">
    <source>
        <dbReference type="SAM" id="SignalP"/>
    </source>
</evidence>
<keyword evidence="2" id="KW-0732">Signal</keyword>
<dbReference type="EMBL" id="BDCO01000002">
    <property type="protein sequence ID" value="GAT34327.1"/>
    <property type="molecule type" value="Genomic_DNA"/>
</dbReference>
<evidence type="ECO:0000313" key="5">
    <source>
        <dbReference type="Proteomes" id="UP000076023"/>
    </source>
</evidence>
<keyword evidence="1" id="KW-0472">Membrane</keyword>
<protein>
    <submittedName>
        <fullName evidence="4">PEP-CTERM protein-sorting domain-containing protein</fullName>
    </submittedName>
</protein>
<comment type="caution">
    <text evidence="4">The sequence shown here is derived from an EMBL/GenBank/DDBJ whole genome shotgun (WGS) entry which is preliminary data.</text>
</comment>
<organism evidence="4 5">
    <name type="scientific">Terrimicrobium sacchariphilum</name>
    <dbReference type="NCBI Taxonomy" id="690879"/>
    <lineage>
        <taxon>Bacteria</taxon>
        <taxon>Pseudomonadati</taxon>
        <taxon>Verrucomicrobiota</taxon>
        <taxon>Terrimicrobiia</taxon>
        <taxon>Terrimicrobiales</taxon>
        <taxon>Terrimicrobiaceae</taxon>
        <taxon>Terrimicrobium</taxon>
    </lineage>
</organism>
<dbReference type="NCBIfam" id="TIGR02595">
    <property type="entry name" value="PEP_CTERM"/>
    <property type="match status" value="1"/>
</dbReference>
<feature type="chain" id="PRO_5007524732" evidence="2">
    <location>
        <begin position="24"/>
        <end position="147"/>
    </location>
</feature>
<dbReference type="Pfam" id="PF07589">
    <property type="entry name" value="PEP-CTERM"/>
    <property type="match status" value="1"/>
</dbReference>
<dbReference type="OrthoDB" id="9919026at2"/>
<dbReference type="InParanoid" id="A0A146GC97"/>
<dbReference type="RefSeq" id="WP_075079966.1">
    <property type="nucleotide sequence ID" value="NZ_BDCO01000002.1"/>
</dbReference>
<dbReference type="Proteomes" id="UP000076023">
    <property type="component" value="Unassembled WGS sequence"/>
</dbReference>
<dbReference type="AlphaFoldDB" id="A0A146GC97"/>
<feature type="transmembrane region" description="Helical" evidence="1">
    <location>
        <begin position="120"/>
        <end position="139"/>
    </location>
</feature>
<keyword evidence="1" id="KW-1133">Transmembrane helix</keyword>
<evidence type="ECO:0000313" key="4">
    <source>
        <dbReference type="EMBL" id="GAT34327.1"/>
    </source>
</evidence>
<feature type="domain" description="Ice-binding protein C-terminal" evidence="3">
    <location>
        <begin position="120"/>
        <end position="143"/>
    </location>
</feature>